<keyword evidence="6" id="KW-0053">Apoptosis</keyword>
<keyword evidence="27" id="KW-1185">Reference proteome</keyword>
<evidence type="ECO:0000313" key="27">
    <source>
        <dbReference type="Proteomes" id="UP000011157"/>
    </source>
</evidence>
<name>L7V2I0_MYCL1</name>
<dbReference type="SUPFAM" id="SSF54637">
    <property type="entry name" value="Thioesterase/thiol ester dehydrase-isomerase"/>
    <property type="match status" value="1"/>
</dbReference>
<dbReference type="HOGENOM" id="CLU_094961_1_0_11"/>
<evidence type="ECO:0000256" key="7">
    <source>
        <dbReference type="ARBA" id="ARBA00022801"/>
    </source>
</evidence>
<dbReference type="KEGG" id="mli:MULP_00674"/>
<evidence type="ECO:0000256" key="2">
    <source>
        <dbReference type="ARBA" id="ARBA00004496"/>
    </source>
</evidence>
<dbReference type="InterPro" id="IPR006683">
    <property type="entry name" value="Thioestr_dom"/>
</dbReference>
<accession>L7V2I0</accession>
<evidence type="ECO:0000313" key="26">
    <source>
        <dbReference type="EMBL" id="AGC60750.1"/>
    </source>
</evidence>
<dbReference type="CDD" id="cd03443">
    <property type="entry name" value="PaaI_thioesterase"/>
    <property type="match status" value="1"/>
</dbReference>
<dbReference type="Proteomes" id="UP000011157">
    <property type="component" value="Chromosome"/>
</dbReference>
<dbReference type="AlphaFoldDB" id="L7V2I0"/>
<dbReference type="EMBL" id="CP003899">
    <property type="protein sequence ID" value="AGC60750.1"/>
    <property type="molecule type" value="Genomic_DNA"/>
</dbReference>
<feature type="domain" description="Thioesterase" evidence="25">
    <location>
        <begin position="150"/>
        <end position="223"/>
    </location>
</feature>
<dbReference type="PANTHER" id="PTHR12418:SF19">
    <property type="entry name" value="ACYL-COENZYME A THIOESTERASE THEM4"/>
    <property type="match status" value="1"/>
</dbReference>
<evidence type="ECO:0000256" key="13">
    <source>
        <dbReference type="ARBA" id="ARBA00035852"/>
    </source>
</evidence>
<dbReference type="GO" id="GO:0016787">
    <property type="term" value="F:hydrolase activity"/>
    <property type="evidence" value="ECO:0007669"/>
    <property type="project" value="UniProtKB-KW"/>
</dbReference>
<dbReference type="Pfam" id="PF03061">
    <property type="entry name" value="4HBT"/>
    <property type="match status" value="1"/>
</dbReference>
<evidence type="ECO:0000256" key="18">
    <source>
        <dbReference type="ARBA" id="ARBA00043210"/>
    </source>
</evidence>
<evidence type="ECO:0000256" key="1">
    <source>
        <dbReference type="ARBA" id="ARBA00004170"/>
    </source>
</evidence>
<evidence type="ECO:0000256" key="8">
    <source>
        <dbReference type="ARBA" id="ARBA00022832"/>
    </source>
</evidence>
<comment type="catalytic activity">
    <reaction evidence="23">
        <text>tetradecanoyl-CoA + H2O = tetradecanoate + CoA + H(+)</text>
        <dbReference type="Rhea" id="RHEA:40119"/>
        <dbReference type="ChEBI" id="CHEBI:15377"/>
        <dbReference type="ChEBI" id="CHEBI:15378"/>
        <dbReference type="ChEBI" id="CHEBI:30807"/>
        <dbReference type="ChEBI" id="CHEBI:57287"/>
        <dbReference type="ChEBI" id="CHEBI:57385"/>
    </reaction>
    <physiologicalReaction direction="left-to-right" evidence="23">
        <dbReference type="Rhea" id="RHEA:40120"/>
    </physiologicalReaction>
</comment>
<reference evidence="26 27" key="1">
    <citation type="journal article" date="2013" name="J. Bacteriol.">
        <title>Complete Genome Sequence of the Frog Pathogen Mycobacterium ulcerans Ecovar Liflandii.</title>
        <authorList>
            <person name="Tobias N.J."/>
            <person name="Doig K.D."/>
            <person name="Medema M.H."/>
            <person name="Chen H."/>
            <person name="Haring V."/>
            <person name="Moore R."/>
            <person name="Seemann T."/>
            <person name="Stinear T.P."/>
        </authorList>
    </citation>
    <scope>NUCLEOTIDE SEQUENCE [LARGE SCALE GENOMIC DNA]</scope>
    <source>
        <strain evidence="26 27">128FXT</strain>
    </source>
</reference>
<dbReference type="PANTHER" id="PTHR12418">
    <property type="entry name" value="ACYL-COENZYME A THIOESTERASE THEM4"/>
    <property type="match status" value="1"/>
</dbReference>
<keyword evidence="11" id="KW-0472">Membrane</keyword>
<evidence type="ECO:0000256" key="6">
    <source>
        <dbReference type="ARBA" id="ARBA00022703"/>
    </source>
</evidence>
<comment type="subcellular location">
    <subcellularLocation>
        <location evidence="3">Cell projection</location>
        <location evidence="3">Ruffle membrane</location>
    </subcellularLocation>
    <subcellularLocation>
        <location evidence="2">Cytoplasm</location>
    </subcellularLocation>
    <subcellularLocation>
        <location evidence="1">Membrane</location>
        <topology evidence="1">Peripheral membrane protein</topology>
    </subcellularLocation>
</comment>
<dbReference type="GO" id="GO:0016020">
    <property type="term" value="C:membrane"/>
    <property type="evidence" value="ECO:0007669"/>
    <property type="project" value="UniProtKB-SubCell"/>
</dbReference>
<dbReference type="PATRIC" id="fig|459424.11.peg.690"/>
<sequence>MSVPDGTRPSFDGTSCRNARDPLFFPGSEGSGEEVDPEYEHHGGFPEYGPASPGPGFGRFVAAMRRLQDLAVSADPGDGVWDQAAEQADALASLLGPFQADEGQGPAGRTPDLPGMGSLLLPPWTLPRYAPDGVEMRGSFSRFHVGGNSAVHGGVLALLFDHMFGMISHAAARPISRTAFLHVDYRRITPIDTPLLVRGRVTRTEGRKAFVAAELVDADEVLLAEANGLMVRLLPDQP</sequence>
<keyword evidence="10" id="KW-0443">Lipid metabolism</keyword>
<feature type="region of interest" description="Disordered" evidence="24">
    <location>
        <begin position="1"/>
        <end position="51"/>
    </location>
</feature>
<evidence type="ECO:0000256" key="3">
    <source>
        <dbReference type="ARBA" id="ARBA00004632"/>
    </source>
</evidence>
<comment type="catalytic activity">
    <reaction evidence="20">
        <text>hexadecanoyl-CoA + H2O = hexadecanoate + CoA + H(+)</text>
        <dbReference type="Rhea" id="RHEA:16645"/>
        <dbReference type="ChEBI" id="CHEBI:7896"/>
        <dbReference type="ChEBI" id="CHEBI:15377"/>
        <dbReference type="ChEBI" id="CHEBI:15378"/>
        <dbReference type="ChEBI" id="CHEBI:57287"/>
        <dbReference type="ChEBI" id="CHEBI:57379"/>
        <dbReference type="EC" id="3.1.2.2"/>
    </reaction>
    <physiologicalReaction direction="left-to-right" evidence="20">
        <dbReference type="Rhea" id="RHEA:16646"/>
    </physiologicalReaction>
</comment>
<dbReference type="Gene3D" id="3.10.129.10">
    <property type="entry name" value="Hotdog Thioesterase"/>
    <property type="match status" value="1"/>
</dbReference>
<keyword evidence="9" id="KW-0809">Transit peptide</keyword>
<protein>
    <recommendedName>
        <fullName evidence="17">Acyl-coenzyme A thioesterase THEM4</fullName>
        <ecNumber evidence="16">3.1.2.2</ecNumber>
    </recommendedName>
    <alternativeName>
        <fullName evidence="18">Thioesterase superfamily member 4</fullName>
    </alternativeName>
</protein>
<dbReference type="GO" id="GO:0006631">
    <property type="term" value="P:fatty acid metabolic process"/>
    <property type="evidence" value="ECO:0007669"/>
    <property type="project" value="UniProtKB-KW"/>
</dbReference>
<evidence type="ECO:0000256" key="17">
    <source>
        <dbReference type="ARBA" id="ARBA00040123"/>
    </source>
</evidence>
<dbReference type="EC" id="3.1.2.2" evidence="16"/>
<evidence type="ECO:0000256" key="24">
    <source>
        <dbReference type="SAM" id="MobiDB-lite"/>
    </source>
</evidence>
<evidence type="ECO:0000256" key="11">
    <source>
        <dbReference type="ARBA" id="ARBA00023136"/>
    </source>
</evidence>
<evidence type="ECO:0000256" key="23">
    <source>
        <dbReference type="ARBA" id="ARBA00048180"/>
    </source>
</evidence>
<keyword evidence="4" id="KW-1003">Cell membrane</keyword>
<evidence type="ECO:0000259" key="25">
    <source>
        <dbReference type="Pfam" id="PF03061"/>
    </source>
</evidence>
<evidence type="ECO:0000256" key="16">
    <source>
        <dbReference type="ARBA" id="ARBA00038848"/>
    </source>
</evidence>
<evidence type="ECO:0000256" key="19">
    <source>
        <dbReference type="ARBA" id="ARBA00047588"/>
    </source>
</evidence>
<keyword evidence="12" id="KW-0966">Cell projection</keyword>
<comment type="similarity">
    <text evidence="15">Belongs to the THEM4/THEM5 thioesterase family.</text>
</comment>
<evidence type="ECO:0000256" key="10">
    <source>
        <dbReference type="ARBA" id="ARBA00023098"/>
    </source>
</evidence>
<comment type="catalytic activity">
    <reaction evidence="22">
        <text>dodecanoyl-CoA + H2O = dodecanoate + CoA + H(+)</text>
        <dbReference type="Rhea" id="RHEA:30135"/>
        <dbReference type="ChEBI" id="CHEBI:15377"/>
        <dbReference type="ChEBI" id="CHEBI:15378"/>
        <dbReference type="ChEBI" id="CHEBI:18262"/>
        <dbReference type="ChEBI" id="CHEBI:57287"/>
        <dbReference type="ChEBI" id="CHEBI:57375"/>
    </reaction>
    <physiologicalReaction direction="left-to-right" evidence="22">
        <dbReference type="Rhea" id="RHEA:30136"/>
    </physiologicalReaction>
</comment>
<evidence type="ECO:0000256" key="4">
    <source>
        <dbReference type="ARBA" id="ARBA00022475"/>
    </source>
</evidence>
<evidence type="ECO:0000256" key="21">
    <source>
        <dbReference type="ARBA" id="ARBA00047969"/>
    </source>
</evidence>
<dbReference type="GO" id="GO:0005737">
    <property type="term" value="C:cytoplasm"/>
    <property type="evidence" value="ECO:0007669"/>
    <property type="project" value="UniProtKB-SubCell"/>
</dbReference>
<evidence type="ECO:0000256" key="22">
    <source>
        <dbReference type="ARBA" id="ARBA00048074"/>
    </source>
</evidence>
<organism evidence="26 27">
    <name type="scientific">Mycobacterium liflandii (strain 128FXT)</name>
    <dbReference type="NCBI Taxonomy" id="459424"/>
    <lineage>
        <taxon>Bacteria</taxon>
        <taxon>Bacillati</taxon>
        <taxon>Actinomycetota</taxon>
        <taxon>Actinomycetes</taxon>
        <taxon>Mycobacteriales</taxon>
        <taxon>Mycobacteriaceae</taxon>
        <taxon>Mycobacterium</taxon>
        <taxon>Mycobacterium ulcerans group</taxon>
    </lineage>
</organism>
<dbReference type="InterPro" id="IPR029069">
    <property type="entry name" value="HotDog_dom_sf"/>
</dbReference>
<proteinExistence type="inferred from homology"/>
<keyword evidence="5" id="KW-0963">Cytoplasm</keyword>
<evidence type="ECO:0000256" key="12">
    <source>
        <dbReference type="ARBA" id="ARBA00023273"/>
    </source>
</evidence>
<evidence type="ECO:0000256" key="14">
    <source>
        <dbReference type="ARBA" id="ARBA00037002"/>
    </source>
</evidence>
<comment type="catalytic activity">
    <reaction evidence="19">
        <text>octanoyl-CoA + H2O = octanoate + CoA + H(+)</text>
        <dbReference type="Rhea" id="RHEA:30143"/>
        <dbReference type="ChEBI" id="CHEBI:15377"/>
        <dbReference type="ChEBI" id="CHEBI:15378"/>
        <dbReference type="ChEBI" id="CHEBI:25646"/>
        <dbReference type="ChEBI" id="CHEBI:57287"/>
        <dbReference type="ChEBI" id="CHEBI:57386"/>
    </reaction>
    <physiologicalReaction direction="left-to-right" evidence="19">
        <dbReference type="Rhea" id="RHEA:30144"/>
    </physiologicalReaction>
</comment>
<keyword evidence="7" id="KW-0378">Hydrolase</keyword>
<gene>
    <name evidence="26" type="ordered locus">MULP_00674</name>
</gene>
<comment type="catalytic activity">
    <reaction evidence="14">
        <text>(9Z)-octadecenoyl-CoA + H2O = (9Z)-octadecenoate + CoA + H(+)</text>
        <dbReference type="Rhea" id="RHEA:40139"/>
        <dbReference type="ChEBI" id="CHEBI:15377"/>
        <dbReference type="ChEBI" id="CHEBI:15378"/>
        <dbReference type="ChEBI" id="CHEBI:30823"/>
        <dbReference type="ChEBI" id="CHEBI:57287"/>
        <dbReference type="ChEBI" id="CHEBI:57387"/>
    </reaction>
    <physiologicalReaction direction="left-to-right" evidence="14">
        <dbReference type="Rhea" id="RHEA:40140"/>
    </physiologicalReaction>
</comment>
<evidence type="ECO:0000256" key="5">
    <source>
        <dbReference type="ARBA" id="ARBA00022490"/>
    </source>
</evidence>
<keyword evidence="8" id="KW-0276">Fatty acid metabolism</keyword>
<evidence type="ECO:0000256" key="15">
    <source>
        <dbReference type="ARBA" id="ARBA00038456"/>
    </source>
</evidence>
<comment type="catalytic activity">
    <reaction evidence="13">
        <text>(5Z,8Z,11Z,14Z)-eicosatetraenoyl-CoA + H2O = (5Z,8Z,11Z,14Z)-eicosatetraenoate + CoA + H(+)</text>
        <dbReference type="Rhea" id="RHEA:40151"/>
        <dbReference type="ChEBI" id="CHEBI:15377"/>
        <dbReference type="ChEBI" id="CHEBI:15378"/>
        <dbReference type="ChEBI" id="CHEBI:32395"/>
        <dbReference type="ChEBI" id="CHEBI:57287"/>
        <dbReference type="ChEBI" id="CHEBI:57368"/>
    </reaction>
    <physiologicalReaction direction="left-to-right" evidence="13">
        <dbReference type="Rhea" id="RHEA:40152"/>
    </physiologicalReaction>
</comment>
<dbReference type="InterPro" id="IPR052365">
    <property type="entry name" value="THEM4/THEM5_acyl-CoA_thioest"/>
</dbReference>
<comment type="catalytic activity">
    <reaction evidence="21">
        <text>decanoyl-CoA + H2O = decanoate + CoA + H(+)</text>
        <dbReference type="Rhea" id="RHEA:40059"/>
        <dbReference type="ChEBI" id="CHEBI:15377"/>
        <dbReference type="ChEBI" id="CHEBI:15378"/>
        <dbReference type="ChEBI" id="CHEBI:27689"/>
        <dbReference type="ChEBI" id="CHEBI:57287"/>
        <dbReference type="ChEBI" id="CHEBI:61430"/>
    </reaction>
    <physiologicalReaction direction="left-to-right" evidence="21">
        <dbReference type="Rhea" id="RHEA:40060"/>
    </physiologicalReaction>
</comment>
<evidence type="ECO:0000256" key="9">
    <source>
        <dbReference type="ARBA" id="ARBA00022946"/>
    </source>
</evidence>
<dbReference type="RefSeq" id="WP_015354372.1">
    <property type="nucleotide sequence ID" value="NC_020133.1"/>
</dbReference>
<evidence type="ECO:0000256" key="20">
    <source>
        <dbReference type="ARBA" id="ARBA00047734"/>
    </source>
</evidence>